<evidence type="ECO:0000313" key="3">
    <source>
        <dbReference type="EMBL" id="CAE4593626.1"/>
    </source>
</evidence>
<dbReference type="AlphaFoldDB" id="A0A7S4V717"/>
<proteinExistence type="predicted"/>
<keyword evidence="2" id="KW-1133">Transmembrane helix</keyword>
<evidence type="ECO:0008006" key="4">
    <source>
        <dbReference type="Google" id="ProtNLM"/>
    </source>
</evidence>
<sequence length="375" mass="42369">MPESFSSSSSTSSKKEQCKTKIQLFLNASKLPRTGRLRSTPDTFAQVSIVPSSQSNSEDNENDAMASVVETPVSLGATELFSKSCEPRWAKVFPIEYEYGTSLTIFVEIRSPKSKSSSGECESLGGAFFDIGDLLGCRNRTKAKRLRKGGCVYAHIEPCRCNTTPSATTNNKQTSHQRKNTSSSSLSSVSNGIINFQMSALQLKDSIGRKIMTGSLKPNTYFEISRQTISPSGTTWVVIYRSNPVLESFKPTWDRVELDLETFCNGDLVRVCVLFLCVFPTVCYFYVTTPWHDFSFVAFYSHFLCLGINIIHNTNKNRHKNKTNYRIDQYSYPYSHPKNEVHPNSLDRSKQVPMFYLIPSNEKEWTMKNETMSHL</sequence>
<dbReference type="GO" id="GO:0071277">
    <property type="term" value="P:cellular response to calcium ion"/>
    <property type="evidence" value="ECO:0007669"/>
    <property type="project" value="TreeGrafter"/>
</dbReference>
<evidence type="ECO:0000256" key="1">
    <source>
        <dbReference type="SAM" id="MobiDB-lite"/>
    </source>
</evidence>
<gene>
    <name evidence="3" type="ORF">DBRI00130_LOCUS7787</name>
</gene>
<name>A0A7S4V717_9STRA</name>
<keyword evidence="2" id="KW-0472">Membrane</keyword>
<dbReference type="InterPro" id="IPR045052">
    <property type="entry name" value="Copine"/>
</dbReference>
<dbReference type="GO" id="GO:0005544">
    <property type="term" value="F:calcium-dependent phospholipid binding"/>
    <property type="evidence" value="ECO:0007669"/>
    <property type="project" value="InterPro"/>
</dbReference>
<reference evidence="3" key="1">
    <citation type="submission" date="2021-01" db="EMBL/GenBank/DDBJ databases">
        <authorList>
            <person name="Corre E."/>
            <person name="Pelletier E."/>
            <person name="Niang G."/>
            <person name="Scheremetjew M."/>
            <person name="Finn R."/>
            <person name="Kale V."/>
            <person name="Holt S."/>
            <person name="Cochrane G."/>
            <person name="Meng A."/>
            <person name="Brown T."/>
            <person name="Cohen L."/>
        </authorList>
    </citation>
    <scope>NUCLEOTIDE SEQUENCE</scope>
    <source>
        <strain evidence="3">GSO104</strain>
    </source>
</reference>
<feature type="transmembrane region" description="Helical" evidence="2">
    <location>
        <begin position="268"/>
        <end position="288"/>
    </location>
</feature>
<protein>
    <recommendedName>
        <fullName evidence="4">C2 domain-containing protein</fullName>
    </recommendedName>
</protein>
<dbReference type="PANTHER" id="PTHR10857:SF106">
    <property type="entry name" value="C2 DOMAIN-CONTAINING PROTEIN"/>
    <property type="match status" value="1"/>
</dbReference>
<dbReference type="PANTHER" id="PTHR10857">
    <property type="entry name" value="COPINE"/>
    <property type="match status" value="1"/>
</dbReference>
<evidence type="ECO:0000256" key="2">
    <source>
        <dbReference type="SAM" id="Phobius"/>
    </source>
</evidence>
<keyword evidence="2" id="KW-0812">Transmembrane</keyword>
<dbReference type="GO" id="GO:0005886">
    <property type="term" value="C:plasma membrane"/>
    <property type="evidence" value="ECO:0007669"/>
    <property type="project" value="TreeGrafter"/>
</dbReference>
<organism evidence="3">
    <name type="scientific">Ditylum brightwellii</name>
    <dbReference type="NCBI Taxonomy" id="49249"/>
    <lineage>
        <taxon>Eukaryota</taxon>
        <taxon>Sar</taxon>
        <taxon>Stramenopiles</taxon>
        <taxon>Ochrophyta</taxon>
        <taxon>Bacillariophyta</taxon>
        <taxon>Mediophyceae</taxon>
        <taxon>Lithodesmiophycidae</taxon>
        <taxon>Lithodesmiales</taxon>
        <taxon>Lithodesmiaceae</taxon>
        <taxon>Ditylum</taxon>
    </lineage>
</organism>
<feature type="region of interest" description="Disordered" evidence="1">
    <location>
        <begin position="164"/>
        <end position="186"/>
    </location>
</feature>
<dbReference type="EMBL" id="HBNS01009670">
    <property type="protein sequence ID" value="CAE4593626.1"/>
    <property type="molecule type" value="Transcribed_RNA"/>
</dbReference>
<feature type="transmembrane region" description="Helical" evidence="2">
    <location>
        <begin position="294"/>
        <end position="312"/>
    </location>
</feature>
<feature type="compositionally biased region" description="Polar residues" evidence="1">
    <location>
        <begin position="164"/>
        <end position="174"/>
    </location>
</feature>
<accession>A0A7S4V717</accession>